<evidence type="ECO:0000259" key="10">
    <source>
        <dbReference type="Pfam" id="PF03733"/>
    </source>
</evidence>
<dbReference type="InterPro" id="IPR004837">
    <property type="entry name" value="NaCa_Exmemb"/>
</dbReference>
<evidence type="ECO:0000313" key="11">
    <source>
        <dbReference type="EMBL" id="OHT12081.1"/>
    </source>
</evidence>
<dbReference type="VEuPathDB" id="TrichDB:TRFO_03696"/>
<dbReference type="GeneID" id="94826164"/>
<evidence type="ECO:0000259" key="9">
    <source>
        <dbReference type="Pfam" id="PF01699"/>
    </source>
</evidence>
<dbReference type="InterPro" id="IPR005185">
    <property type="entry name" value="YccF"/>
</dbReference>
<feature type="transmembrane region" description="Helical" evidence="8">
    <location>
        <begin position="251"/>
        <end position="270"/>
    </location>
</feature>
<dbReference type="GO" id="GO:0006874">
    <property type="term" value="P:intracellular calcium ion homeostasis"/>
    <property type="evidence" value="ECO:0007669"/>
    <property type="project" value="TreeGrafter"/>
</dbReference>
<dbReference type="PANTHER" id="PTHR31503">
    <property type="entry name" value="VACUOLAR CALCIUM ION TRANSPORTER"/>
    <property type="match status" value="1"/>
</dbReference>
<dbReference type="RefSeq" id="XP_068365217.1">
    <property type="nucleotide sequence ID" value="XM_068491460.1"/>
</dbReference>
<evidence type="ECO:0000256" key="6">
    <source>
        <dbReference type="ARBA" id="ARBA00023065"/>
    </source>
</evidence>
<sequence length="620" mass="70413">MRTDEFSAPLLEENMQISQEHLNDEMHVDSDDEPHVLGFIPHAPRHGFLMKTIEQIESYKPHRNWSVSNIIWTLLVGWWVSIFMVMTGIVFCITIYGFQHGIFCFKMAMYIFYPFNKYITKNDEPTGPNNLFTKILWILFFPFYGIGLILGMFVSWELIYFIPMTKILSKIFKICFDNPTRYEPLKLVNHNPQMGRRPNIMVYSSGSSFYFKFTLFSFEVVYINLTPFILMALICGFVAPKNSFINNPMFGTVMAIIGAVPCAYMIGICVDDLSHQFGLVLGAILNSTFLTIVELILYYFSLVKGLEDVVRSAVTGAFLMNLLIIPGVGMLAAGFKWHETILNRKAQSISGTFLLLAIMAVLFPSVFYHIHAKTNITCDECYSASSNSLKQTNCSMCSMNELKNLEDDIVFKNYALPLMACMAGMMPIIYVIGVFFSLKTHKHIYEYPAAHKEDPAATMSKTLAIVILILSTVLFSLMAHVMTEKIPEAIEKIHLSERFVGLVFYTLIPNCAEYMNAIKFALNGNIGLAMEIGNQGAILTALIELPALVLMSYIMHKVQKTVMFTLIFPTIDVFCVIIAVFLRNSILTEKTINYFTGISFLIIFLLISVVYYFENFDSDV</sequence>
<feature type="transmembrane region" description="Helical" evidence="8">
    <location>
        <begin position="135"/>
        <end position="162"/>
    </location>
</feature>
<keyword evidence="3" id="KW-0597">Phosphoprotein</keyword>
<dbReference type="GO" id="GO:0015369">
    <property type="term" value="F:calcium:proton antiporter activity"/>
    <property type="evidence" value="ECO:0007669"/>
    <property type="project" value="TreeGrafter"/>
</dbReference>
<keyword evidence="5 8" id="KW-1133">Transmembrane helix</keyword>
<feature type="transmembrane region" description="Helical" evidence="8">
    <location>
        <begin position="594"/>
        <end position="613"/>
    </location>
</feature>
<feature type="transmembrane region" description="Helical" evidence="8">
    <location>
        <begin position="313"/>
        <end position="337"/>
    </location>
</feature>
<reference evidence="11" key="1">
    <citation type="submission" date="2016-10" db="EMBL/GenBank/DDBJ databases">
        <authorList>
            <person name="Benchimol M."/>
            <person name="Almeida L.G."/>
            <person name="Vasconcelos A.T."/>
            <person name="Perreira-Neves A."/>
            <person name="Rosa I.A."/>
            <person name="Tasca T."/>
            <person name="Bogo M.R."/>
            <person name="de Souza W."/>
        </authorList>
    </citation>
    <scope>NUCLEOTIDE SEQUENCE [LARGE SCALE GENOMIC DNA]</scope>
    <source>
        <strain evidence="11">K</strain>
    </source>
</reference>
<dbReference type="Proteomes" id="UP000179807">
    <property type="component" value="Unassembled WGS sequence"/>
</dbReference>
<keyword evidence="6" id="KW-0406">Ion transport</keyword>
<evidence type="ECO:0000313" key="12">
    <source>
        <dbReference type="Proteomes" id="UP000179807"/>
    </source>
</evidence>
<dbReference type="Gene3D" id="1.20.1420.30">
    <property type="entry name" value="NCX, central ion-binding region"/>
    <property type="match status" value="1"/>
</dbReference>
<organism evidence="11 12">
    <name type="scientific">Tritrichomonas foetus</name>
    <dbReference type="NCBI Taxonomy" id="1144522"/>
    <lineage>
        <taxon>Eukaryota</taxon>
        <taxon>Metamonada</taxon>
        <taxon>Parabasalia</taxon>
        <taxon>Tritrichomonadida</taxon>
        <taxon>Tritrichomonadidae</taxon>
        <taxon>Tritrichomonas</taxon>
    </lineage>
</organism>
<feature type="transmembrane region" description="Helical" evidence="8">
    <location>
        <begin position="220"/>
        <end position="239"/>
    </location>
</feature>
<keyword evidence="2" id="KW-0813">Transport</keyword>
<protein>
    <submittedName>
        <fullName evidence="11">Sodium/calcium exchanger protein</fullName>
    </submittedName>
</protein>
<dbReference type="PANTHER" id="PTHR31503:SF10">
    <property type="entry name" value="VNX1 PROTEIN"/>
    <property type="match status" value="1"/>
</dbReference>
<evidence type="ECO:0000256" key="2">
    <source>
        <dbReference type="ARBA" id="ARBA00022448"/>
    </source>
</evidence>
<name>A0A1J4KLB0_9EUKA</name>
<feature type="transmembrane region" description="Helical" evidence="8">
    <location>
        <begin position="414"/>
        <end position="438"/>
    </location>
</feature>
<feature type="domain" description="Inner membrane component" evidence="10">
    <location>
        <begin position="68"/>
        <end position="117"/>
    </location>
</feature>
<feature type="transmembrane region" description="Helical" evidence="8">
    <location>
        <begin position="536"/>
        <end position="555"/>
    </location>
</feature>
<dbReference type="GO" id="GO:0012505">
    <property type="term" value="C:endomembrane system"/>
    <property type="evidence" value="ECO:0007669"/>
    <property type="project" value="UniProtKB-SubCell"/>
</dbReference>
<dbReference type="FunFam" id="1.20.1420.30:FF:000014">
    <property type="entry name" value="Cation/H+ exchanger protein 2"/>
    <property type="match status" value="1"/>
</dbReference>
<gene>
    <name evidence="11" type="ORF">TRFO_03696</name>
</gene>
<accession>A0A1J4KLB0</accession>
<dbReference type="OrthoDB" id="16982at2759"/>
<keyword evidence="12" id="KW-1185">Reference proteome</keyword>
<dbReference type="AlphaFoldDB" id="A0A1J4KLB0"/>
<feature type="domain" description="Sodium/calcium exchanger membrane region" evidence="9">
    <location>
        <begin position="250"/>
        <end position="365"/>
    </location>
</feature>
<dbReference type="Pfam" id="PF03733">
    <property type="entry name" value="YccF"/>
    <property type="match status" value="1"/>
</dbReference>
<comment type="caution">
    <text evidence="11">The sequence shown here is derived from an EMBL/GenBank/DDBJ whole genome shotgun (WGS) entry which is preliminary data.</text>
</comment>
<feature type="transmembrane region" description="Helical" evidence="8">
    <location>
        <begin position="98"/>
        <end position="115"/>
    </location>
</feature>
<evidence type="ECO:0000256" key="5">
    <source>
        <dbReference type="ARBA" id="ARBA00022989"/>
    </source>
</evidence>
<dbReference type="InterPro" id="IPR044880">
    <property type="entry name" value="NCX_ion-bd_dom_sf"/>
</dbReference>
<keyword evidence="4 8" id="KW-0812">Transmembrane</keyword>
<evidence type="ECO:0000256" key="4">
    <source>
        <dbReference type="ARBA" id="ARBA00022692"/>
    </source>
</evidence>
<feature type="transmembrane region" description="Helical" evidence="8">
    <location>
        <begin position="70"/>
        <end position="91"/>
    </location>
</feature>
<dbReference type="Pfam" id="PF01699">
    <property type="entry name" value="Na_Ca_ex"/>
    <property type="match status" value="2"/>
</dbReference>
<dbReference type="InterPro" id="IPR004713">
    <property type="entry name" value="CaH_exchang"/>
</dbReference>
<evidence type="ECO:0000256" key="7">
    <source>
        <dbReference type="ARBA" id="ARBA00023136"/>
    </source>
</evidence>
<evidence type="ECO:0000256" key="8">
    <source>
        <dbReference type="SAM" id="Phobius"/>
    </source>
</evidence>
<dbReference type="GO" id="GO:0005774">
    <property type="term" value="C:vacuolar membrane"/>
    <property type="evidence" value="ECO:0007669"/>
    <property type="project" value="UniProtKB-ARBA"/>
</dbReference>
<feature type="domain" description="Sodium/calcium exchanger membrane region" evidence="9">
    <location>
        <begin position="464"/>
        <end position="610"/>
    </location>
</feature>
<keyword evidence="7 8" id="KW-0472">Membrane</keyword>
<feature type="transmembrane region" description="Helical" evidence="8">
    <location>
        <begin position="499"/>
        <end position="515"/>
    </location>
</feature>
<comment type="subcellular location">
    <subcellularLocation>
        <location evidence="1">Endomembrane system</location>
        <topology evidence="1">Multi-pass membrane protein</topology>
    </subcellularLocation>
</comment>
<evidence type="ECO:0000256" key="1">
    <source>
        <dbReference type="ARBA" id="ARBA00004127"/>
    </source>
</evidence>
<evidence type="ECO:0000256" key="3">
    <source>
        <dbReference type="ARBA" id="ARBA00022553"/>
    </source>
</evidence>
<feature type="transmembrane region" description="Helical" evidence="8">
    <location>
        <begin position="349"/>
        <end position="370"/>
    </location>
</feature>
<feature type="transmembrane region" description="Helical" evidence="8">
    <location>
        <begin position="277"/>
        <end position="301"/>
    </location>
</feature>
<feature type="transmembrane region" description="Helical" evidence="8">
    <location>
        <begin position="561"/>
        <end position="582"/>
    </location>
</feature>
<dbReference type="EMBL" id="MLAK01000571">
    <property type="protein sequence ID" value="OHT12081.1"/>
    <property type="molecule type" value="Genomic_DNA"/>
</dbReference>
<feature type="transmembrane region" description="Helical" evidence="8">
    <location>
        <begin position="459"/>
        <end position="479"/>
    </location>
</feature>
<proteinExistence type="predicted"/>